<keyword evidence="2" id="KW-1185">Reference proteome</keyword>
<protein>
    <submittedName>
        <fullName evidence="1">Cytochrome c biogenesis Fc (Mitochondrion)</fullName>
    </submittedName>
</protein>
<organism evidence="1 2">
    <name type="scientific">Iris pallida</name>
    <name type="common">Sweet iris</name>
    <dbReference type="NCBI Taxonomy" id="29817"/>
    <lineage>
        <taxon>Eukaryota</taxon>
        <taxon>Viridiplantae</taxon>
        <taxon>Streptophyta</taxon>
        <taxon>Embryophyta</taxon>
        <taxon>Tracheophyta</taxon>
        <taxon>Spermatophyta</taxon>
        <taxon>Magnoliopsida</taxon>
        <taxon>Liliopsida</taxon>
        <taxon>Asparagales</taxon>
        <taxon>Iridaceae</taxon>
        <taxon>Iridoideae</taxon>
        <taxon>Irideae</taxon>
        <taxon>Iris</taxon>
    </lineage>
</organism>
<gene>
    <name evidence="1" type="ORF">M6B38_220705</name>
</gene>
<evidence type="ECO:0000313" key="2">
    <source>
        <dbReference type="Proteomes" id="UP001140949"/>
    </source>
</evidence>
<comment type="caution">
    <text evidence="1">The sequence shown here is derived from an EMBL/GenBank/DDBJ whole genome shotgun (WGS) entry which is preliminary data.</text>
</comment>
<reference evidence="1" key="2">
    <citation type="submission" date="2023-04" db="EMBL/GenBank/DDBJ databases">
        <authorList>
            <person name="Bruccoleri R.E."/>
            <person name="Oakeley E.J."/>
            <person name="Faust A.-M."/>
            <person name="Dessus-Babus S."/>
            <person name="Altorfer M."/>
            <person name="Burckhardt D."/>
            <person name="Oertli M."/>
            <person name="Naumann U."/>
            <person name="Petersen F."/>
            <person name="Wong J."/>
        </authorList>
    </citation>
    <scope>NUCLEOTIDE SEQUENCE</scope>
    <source>
        <strain evidence="1">GSM-AAB239-AS_SAM_17_03QT</strain>
        <tissue evidence="1">Leaf</tissue>
    </source>
</reference>
<evidence type="ECO:0000313" key="1">
    <source>
        <dbReference type="EMBL" id="KAJ6796876.1"/>
    </source>
</evidence>
<sequence>MIPICMVYESPHKRQCDKAFIFIYIKSLGLIETEASDSEEEGTNFFGSSIAEFRPNH</sequence>
<proteinExistence type="predicted"/>
<dbReference type="EMBL" id="JANAVB010041219">
    <property type="protein sequence ID" value="KAJ6796876.1"/>
    <property type="molecule type" value="Genomic_DNA"/>
</dbReference>
<dbReference type="AlphaFoldDB" id="A0AAX6DYP3"/>
<reference evidence="1" key="1">
    <citation type="journal article" date="2023" name="GigaByte">
        <title>Genome assembly of the bearded iris, Iris pallida Lam.</title>
        <authorList>
            <person name="Bruccoleri R.E."/>
            <person name="Oakeley E.J."/>
            <person name="Faust A.M.E."/>
            <person name="Altorfer M."/>
            <person name="Dessus-Babus S."/>
            <person name="Burckhardt D."/>
            <person name="Oertli M."/>
            <person name="Naumann U."/>
            <person name="Petersen F."/>
            <person name="Wong J."/>
        </authorList>
    </citation>
    <scope>NUCLEOTIDE SEQUENCE</scope>
    <source>
        <strain evidence="1">GSM-AAB239-AS_SAM_17_03QT</strain>
    </source>
</reference>
<dbReference type="Proteomes" id="UP001140949">
    <property type="component" value="Unassembled WGS sequence"/>
</dbReference>
<accession>A0AAX6DYP3</accession>
<name>A0AAX6DYP3_IRIPA</name>